<name>A0ABW7JTI4_9NOCA</name>
<dbReference type="RefSeq" id="WP_395117714.1">
    <property type="nucleotide sequence ID" value="NZ_JBIMSO010000071.1"/>
</dbReference>
<dbReference type="EMBL" id="JBIMSO010000071">
    <property type="protein sequence ID" value="MFH5211325.1"/>
    <property type="molecule type" value="Genomic_DNA"/>
</dbReference>
<proteinExistence type="predicted"/>
<evidence type="ECO:0000313" key="1">
    <source>
        <dbReference type="EMBL" id="MFH5211325.1"/>
    </source>
</evidence>
<evidence type="ECO:0000313" key="2">
    <source>
        <dbReference type="Proteomes" id="UP001609175"/>
    </source>
</evidence>
<organism evidence="1 2">
    <name type="scientific">Antrihabitans spumae</name>
    <dbReference type="NCBI Taxonomy" id="3373370"/>
    <lineage>
        <taxon>Bacteria</taxon>
        <taxon>Bacillati</taxon>
        <taxon>Actinomycetota</taxon>
        <taxon>Actinomycetes</taxon>
        <taxon>Mycobacteriales</taxon>
        <taxon>Nocardiaceae</taxon>
        <taxon>Antrihabitans</taxon>
    </lineage>
</organism>
<comment type="caution">
    <text evidence="1">The sequence shown here is derived from an EMBL/GenBank/DDBJ whole genome shotgun (WGS) entry which is preliminary data.</text>
</comment>
<protein>
    <recommendedName>
        <fullName evidence="3">WXG100 family type VII secretion target</fullName>
    </recommendedName>
</protein>
<gene>
    <name evidence="1" type="ORF">ACHIPZ_24415</name>
</gene>
<dbReference type="Proteomes" id="UP001609175">
    <property type="component" value="Unassembled WGS sequence"/>
</dbReference>
<reference evidence="1 2" key="1">
    <citation type="submission" date="2024-10" db="EMBL/GenBank/DDBJ databases">
        <authorList>
            <person name="Riesco R."/>
        </authorList>
    </citation>
    <scope>NUCLEOTIDE SEQUENCE [LARGE SCALE GENOMIC DNA]</scope>
    <source>
        <strain evidence="1 2">NCIMB 15449</strain>
    </source>
</reference>
<accession>A0ABW7JTI4</accession>
<dbReference type="Gene3D" id="1.10.287.1060">
    <property type="entry name" value="ESAT-6-like"/>
    <property type="match status" value="1"/>
</dbReference>
<evidence type="ECO:0008006" key="3">
    <source>
        <dbReference type="Google" id="ProtNLM"/>
    </source>
</evidence>
<sequence>MSDGYGISPDQLRQISSTWRSEAGEIERLNWSAFSGAEGEGSAALAAVRECADPAGQAVKSIATRFQTMAGLVDTFATNMEAMDDQIAASLDALTPR</sequence>